<sequence length="243" mass="27133">MDKRQWAPTEIQEIPFKHICITVRVTVPKGSFASTCCASSKLATLRSILTRCLAKGLRSGQGTDDSSLPSTHKNLSKTETLRNWKEFTKKTIKIIRGLEHITYKANETWQRLKGGPNCRLTLPNGVGYGKASQILPRSAQREYKKQRSQVATRENLTKSNKTIFHHQRGHTEKRNPSLRSSEASAKCIHCGNFSPLAKLGSNGKRLPNSGHRHSLVGWHFVTLFHSNSSLQPSAAKQHTEAAN</sequence>
<reference evidence="1 2" key="1">
    <citation type="journal article" date="2023" name="J. Hered.">
        <title>Chromosome-level genome of the wood stork (Mycteria americana) provides insight into avian chromosome evolution.</title>
        <authorList>
            <person name="Flamio R. Jr."/>
            <person name="Ramstad K.M."/>
        </authorList>
    </citation>
    <scope>NUCLEOTIDE SEQUENCE [LARGE SCALE GENOMIC DNA]</scope>
    <source>
        <strain evidence="1">JAX WOST 10</strain>
    </source>
</reference>
<comment type="caution">
    <text evidence="1">The sequence shown here is derived from an EMBL/GenBank/DDBJ whole genome shotgun (WGS) entry which is preliminary data.</text>
</comment>
<organism evidence="1 2">
    <name type="scientific">Mycteria americana</name>
    <name type="common">Wood stork</name>
    <dbReference type="NCBI Taxonomy" id="33587"/>
    <lineage>
        <taxon>Eukaryota</taxon>
        <taxon>Metazoa</taxon>
        <taxon>Chordata</taxon>
        <taxon>Craniata</taxon>
        <taxon>Vertebrata</taxon>
        <taxon>Euteleostomi</taxon>
        <taxon>Archelosauria</taxon>
        <taxon>Archosauria</taxon>
        <taxon>Dinosauria</taxon>
        <taxon>Saurischia</taxon>
        <taxon>Theropoda</taxon>
        <taxon>Coelurosauria</taxon>
        <taxon>Aves</taxon>
        <taxon>Neognathae</taxon>
        <taxon>Neoaves</taxon>
        <taxon>Aequornithes</taxon>
        <taxon>Ciconiiformes</taxon>
        <taxon>Ciconiidae</taxon>
        <taxon>Mycteria</taxon>
    </lineage>
</organism>
<proteinExistence type="predicted"/>
<name>A0AAN7NZB7_MYCAM</name>
<protein>
    <submittedName>
        <fullName evidence="1">Uncharacterized protein</fullName>
    </submittedName>
</protein>
<dbReference type="Proteomes" id="UP001333110">
    <property type="component" value="Unassembled WGS sequence"/>
</dbReference>
<dbReference type="EMBL" id="JAUNZN010000003">
    <property type="protein sequence ID" value="KAK4824290.1"/>
    <property type="molecule type" value="Genomic_DNA"/>
</dbReference>
<gene>
    <name evidence="1" type="ORF">QYF61_013035</name>
</gene>
<evidence type="ECO:0000313" key="1">
    <source>
        <dbReference type="EMBL" id="KAK4824290.1"/>
    </source>
</evidence>
<accession>A0AAN7NZB7</accession>
<keyword evidence="2" id="KW-1185">Reference proteome</keyword>
<evidence type="ECO:0000313" key="2">
    <source>
        <dbReference type="Proteomes" id="UP001333110"/>
    </source>
</evidence>
<dbReference type="AlphaFoldDB" id="A0AAN7NZB7"/>